<evidence type="ECO:0000313" key="1">
    <source>
        <dbReference type="EMBL" id="JAH10212.1"/>
    </source>
</evidence>
<reference evidence="1" key="1">
    <citation type="submission" date="2014-11" db="EMBL/GenBank/DDBJ databases">
        <authorList>
            <person name="Amaro Gonzalez C."/>
        </authorList>
    </citation>
    <scope>NUCLEOTIDE SEQUENCE</scope>
</reference>
<proteinExistence type="predicted"/>
<reference evidence="1" key="2">
    <citation type="journal article" date="2015" name="Fish Shellfish Immunol.">
        <title>Early steps in the European eel (Anguilla anguilla)-Vibrio vulnificus interaction in the gills: Role of the RtxA13 toxin.</title>
        <authorList>
            <person name="Callol A."/>
            <person name="Pajuelo D."/>
            <person name="Ebbesson L."/>
            <person name="Teles M."/>
            <person name="MacKenzie S."/>
            <person name="Amaro C."/>
        </authorList>
    </citation>
    <scope>NUCLEOTIDE SEQUENCE</scope>
</reference>
<dbReference type="AlphaFoldDB" id="A0A0E9Q113"/>
<dbReference type="EMBL" id="GBXM01098365">
    <property type="protein sequence ID" value="JAH10212.1"/>
    <property type="molecule type" value="Transcribed_RNA"/>
</dbReference>
<organism evidence="1">
    <name type="scientific">Anguilla anguilla</name>
    <name type="common">European freshwater eel</name>
    <name type="synonym">Muraena anguilla</name>
    <dbReference type="NCBI Taxonomy" id="7936"/>
    <lineage>
        <taxon>Eukaryota</taxon>
        <taxon>Metazoa</taxon>
        <taxon>Chordata</taxon>
        <taxon>Craniata</taxon>
        <taxon>Vertebrata</taxon>
        <taxon>Euteleostomi</taxon>
        <taxon>Actinopterygii</taxon>
        <taxon>Neopterygii</taxon>
        <taxon>Teleostei</taxon>
        <taxon>Anguilliformes</taxon>
        <taxon>Anguillidae</taxon>
        <taxon>Anguilla</taxon>
    </lineage>
</organism>
<name>A0A0E9Q113_ANGAN</name>
<accession>A0A0E9Q113</accession>
<protein>
    <submittedName>
        <fullName evidence="1">Uncharacterized protein</fullName>
    </submittedName>
</protein>
<sequence length="25" mass="3105">MFNFWLESYNIGPHLSIFSYYFQTV</sequence>